<evidence type="ECO:0000313" key="1">
    <source>
        <dbReference type="EMBL" id="MFC5492462.1"/>
    </source>
</evidence>
<proteinExistence type="predicted"/>
<sequence length="423" mass="44998">MTVTVPPHLVDQIVAGRCVAFVGAGFAAPAVPAWKMLLRGLAAQAALDADTAAWLSALVENGGSRDLEAAAQILQTAMGADFDAALADILAEQGKPEAIADRMRLLAGIPFDAILTTNFDPFLVGQVPGPDAYQQILRDPPHRWWEPRYWTPDAPGAPVVKLHGEVGPLGSSVVFTQRGYRERLYSSPAYMTFLRSLFATSTVLFLGVSFTDAYLNELRSEVLAMIDQRDEDPPVAYAVLPDVAPHQARYLHSHEGLGTISYDTAGGTDWSGFDRVLEAIHDASNPRAQIGAALAGRTVLWVDSSAEDVAFGRSVLAEAAGRAGGSTRMVQVGSAAEAAAWLRDDRADLVIADLAAGNDGEPVAEALLSTMRREDLRAPVIALAQAPVRAADRLTLLSLGASEVAAGWSDLFRELACIYAPTV</sequence>
<dbReference type="EMBL" id="JBHSMD010000002">
    <property type="protein sequence ID" value="MFC5492462.1"/>
    <property type="molecule type" value="Genomic_DNA"/>
</dbReference>
<keyword evidence="2" id="KW-1185">Reference proteome</keyword>
<comment type="caution">
    <text evidence="1">The sequence shown here is derived from an EMBL/GenBank/DDBJ whole genome shotgun (WGS) entry which is preliminary data.</text>
</comment>
<accession>A0ABW0MXL4</accession>
<organism evidence="1 2">
    <name type="scientific">Nocardioides caricicola</name>
    <dbReference type="NCBI Taxonomy" id="634770"/>
    <lineage>
        <taxon>Bacteria</taxon>
        <taxon>Bacillati</taxon>
        <taxon>Actinomycetota</taxon>
        <taxon>Actinomycetes</taxon>
        <taxon>Propionibacteriales</taxon>
        <taxon>Nocardioidaceae</taxon>
        <taxon>Nocardioides</taxon>
    </lineage>
</organism>
<protein>
    <submittedName>
        <fullName evidence="1">SIR2 family protein</fullName>
    </submittedName>
</protein>
<reference evidence="2" key="1">
    <citation type="journal article" date="2019" name="Int. J. Syst. Evol. Microbiol.">
        <title>The Global Catalogue of Microorganisms (GCM) 10K type strain sequencing project: providing services to taxonomists for standard genome sequencing and annotation.</title>
        <authorList>
            <consortium name="The Broad Institute Genomics Platform"/>
            <consortium name="The Broad Institute Genome Sequencing Center for Infectious Disease"/>
            <person name="Wu L."/>
            <person name="Ma J."/>
        </authorList>
    </citation>
    <scope>NUCLEOTIDE SEQUENCE [LARGE SCALE GENOMIC DNA]</scope>
    <source>
        <strain evidence="2">KACC 13778</strain>
    </source>
</reference>
<dbReference type="Pfam" id="PF13289">
    <property type="entry name" value="SIR2_2"/>
    <property type="match status" value="1"/>
</dbReference>
<gene>
    <name evidence="1" type="ORF">ACFPKY_05105</name>
</gene>
<name>A0ABW0MXL4_9ACTN</name>
<dbReference type="RefSeq" id="WP_345170788.1">
    <property type="nucleotide sequence ID" value="NZ_BAABFQ010000003.1"/>
</dbReference>
<dbReference type="Proteomes" id="UP001595956">
    <property type="component" value="Unassembled WGS sequence"/>
</dbReference>
<evidence type="ECO:0000313" key="2">
    <source>
        <dbReference type="Proteomes" id="UP001595956"/>
    </source>
</evidence>